<dbReference type="RefSeq" id="XP_020117458.1">
    <property type="nucleotide sequence ID" value="XM_020262320.1"/>
</dbReference>
<dbReference type="Proteomes" id="UP000214365">
    <property type="component" value="Unassembled WGS sequence"/>
</dbReference>
<protein>
    <recommendedName>
        <fullName evidence="3">ABM domain-containing protein</fullName>
    </recommendedName>
</protein>
<sequence length="224" mass="24802">MAVTELALLHLKNNNDLDAPENENVKTALRIAIQKQAAFAGYPVYLFTQIEDPSYIYLLGGWDSVEVHVRKWIPSEENQQLLASVQEGLEVAWLQHIDIHPAFQSNRNGRGGDVTPPSAPVIAIGRYFVEGSKRGVFQDAFSANRHHLEAFTAPTSISAGWGLGPGMEEDTVGSRKEEFVLFSGWDAVEDHSKFAELEGFEDFATIKQFLDGADIKHAVRYAAS</sequence>
<dbReference type="Gene3D" id="3.30.70.100">
    <property type="match status" value="2"/>
</dbReference>
<gene>
    <name evidence="1" type="ORF">UA08_07427</name>
</gene>
<dbReference type="OrthoDB" id="3542212at2759"/>
<organism evidence="1 2">
    <name type="scientific">Talaromyces atroroseus</name>
    <dbReference type="NCBI Taxonomy" id="1441469"/>
    <lineage>
        <taxon>Eukaryota</taxon>
        <taxon>Fungi</taxon>
        <taxon>Dikarya</taxon>
        <taxon>Ascomycota</taxon>
        <taxon>Pezizomycotina</taxon>
        <taxon>Eurotiomycetes</taxon>
        <taxon>Eurotiomycetidae</taxon>
        <taxon>Eurotiales</taxon>
        <taxon>Trichocomaceae</taxon>
        <taxon>Talaromyces</taxon>
        <taxon>Talaromyces sect. Trachyspermi</taxon>
    </lineage>
</organism>
<keyword evidence="2" id="KW-1185">Reference proteome</keyword>
<evidence type="ECO:0000313" key="2">
    <source>
        <dbReference type="Proteomes" id="UP000214365"/>
    </source>
</evidence>
<evidence type="ECO:0008006" key="3">
    <source>
        <dbReference type="Google" id="ProtNLM"/>
    </source>
</evidence>
<dbReference type="PANTHER" id="PTHR42052">
    <property type="entry name" value="ABM DOMAIN-CONTAINING PROTEIN"/>
    <property type="match status" value="1"/>
</dbReference>
<dbReference type="GeneID" id="31007183"/>
<comment type="caution">
    <text evidence="1">The sequence shown here is derived from an EMBL/GenBank/DDBJ whole genome shotgun (WGS) entry which is preliminary data.</text>
</comment>
<evidence type="ECO:0000313" key="1">
    <source>
        <dbReference type="EMBL" id="OKL57337.1"/>
    </source>
</evidence>
<dbReference type="EMBL" id="LFMY01000012">
    <property type="protein sequence ID" value="OKL57337.1"/>
    <property type="molecule type" value="Genomic_DNA"/>
</dbReference>
<accession>A0A225AV31</accession>
<dbReference type="AlphaFoldDB" id="A0A225AV31"/>
<dbReference type="PANTHER" id="PTHR42052:SF1">
    <property type="entry name" value="ABM DOMAIN-CONTAINING PROTEIN"/>
    <property type="match status" value="1"/>
</dbReference>
<name>A0A225AV31_TALAT</name>
<reference evidence="1 2" key="1">
    <citation type="submission" date="2015-06" db="EMBL/GenBank/DDBJ databases">
        <title>Talaromyces atroroseus IBT 11181 draft genome.</title>
        <authorList>
            <person name="Rasmussen K.B."/>
            <person name="Rasmussen S."/>
            <person name="Petersen B."/>
            <person name="Sicheritz-Ponten T."/>
            <person name="Mortensen U.H."/>
            <person name="Thrane U."/>
        </authorList>
    </citation>
    <scope>NUCLEOTIDE SEQUENCE [LARGE SCALE GENOMIC DNA]</scope>
    <source>
        <strain evidence="1 2">IBT 11181</strain>
    </source>
</reference>
<proteinExistence type="predicted"/>